<comment type="caution">
    <text evidence="3">The sequence shown here is derived from an EMBL/GenBank/DDBJ whole genome shotgun (WGS) entry which is preliminary data.</text>
</comment>
<dbReference type="Proteomes" id="UP000197904">
    <property type="component" value="Unassembled WGS sequence"/>
</dbReference>
<accession>A0A246KSZ7</accession>
<keyword evidence="1" id="KW-0812">Transmembrane</keyword>
<dbReference type="RefSeq" id="WP_049467547.1">
    <property type="nucleotide sequence ID" value="NZ_AP024684.1"/>
</dbReference>
<proteinExistence type="predicted"/>
<evidence type="ECO:0000313" key="3">
    <source>
        <dbReference type="EMBL" id="OWR26983.1"/>
    </source>
</evidence>
<feature type="domain" description="Type 4 fimbrial biogenesis protein PilX N-terminal" evidence="2">
    <location>
        <begin position="15"/>
        <end position="62"/>
    </location>
</feature>
<keyword evidence="1" id="KW-0472">Membrane</keyword>
<dbReference type="EMBL" id="NIXP01000146">
    <property type="protein sequence ID" value="OWR26983.1"/>
    <property type="molecule type" value="Genomic_DNA"/>
</dbReference>
<sequence length="169" mass="18152">MNARVRKRPMARTQRGAVLYVALIMLILLALIGIAGMQVAGMQEKMASNYRATNVAFQNAEGVTRRSEHALENIANRVAAASDAPLVDTDVQQNCDIAFDPVAWGRGRALTTREAVNVRRIDSCVIGGGSLSMGKPLDPVTPIYQITTFATDTPTDSSSTASIDSIFKP</sequence>
<keyword evidence="1" id="KW-1133">Transmembrane helix</keyword>
<dbReference type="Pfam" id="PF14341">
    <property type="entry name" value="PilX_N"/>
    <property type="match status" value="1"/>
</dbReference>
<evidence type="ECO:0000259" key="2">
    <source>
        <dbReference type="Pfam" id="PF14341"/>
    </source>
</evidence>
<evidence type="ECO:0000256" key="1">
    <source>
        <dbReference type="SAM" id="Phobius"/>
    </source>
</evidence>
<evidence type="ECO:0000313" key="4">
    <source>
        <dbReference type="Proteomes" id="UP000197904"/>
    </source>
</evidence>
<organism evidence="3 4">
    <name type="scientific">Stenotrophomonas pavanii</name>
    <dbReference type="NCBI Taxonomy" id="487698"/>
    <lineage>
        <taxon>Bacteria</taxon>
        <taxon>Pseudomonadati</taxon>
        <taxon>Pseudomonadota</taxon>
        <taxon>Gammaproteobacteria</taxon>
        <taxon>Lysobacterales</taxon>
        <taxon>Lysobacteraceae</taxon>
        <taxon>Stenotrophomonas</taxon>
    </lineage>
</organism>
<protein>
    <submittedName>
        <fullName evidence="3">Pilus assembly protein</fullName>
    </submittedName>
</protein>
<reference evidence="3 4" key="1">
    <citation type="submission" date="2017-06" db="EMBL/GenBank/DDBJ databases">
        <authorList>
            <person name="Kim H.J."/>
            <person name="Triplett B.A."/>
        </authorList>
    </citation>
    <scope>NUCLEOTIDE SEQUENCE [LARGE SCALE GENOMIC DNA]</scope>
    <source>
        <strain evidence="3 4">S18795</strain>
    </source>
</reference>
<name>A0A246KSZ7_9GAMM</name>
<dbReference type="AlphaFoldDB" id="A0A246KSZ7"/>
<dbReference type="InterPro" id="IPR025746">
    <property type="entry name" value="PilX_N_dom"/>
</dbReference>
<gene>
    <name evidence="3" type="ORF">CEE55_21030</name>
</gene>
<feature type="transmembrane region" description="Helical" evidence="1">
    <location>
        <begin position="20"/>
        <end position="41"/>
    </location>
</feature>